<evidence type="ECO:0000313" key="6">
    <source>
        <dbReference type="Proteomes" id="UP000675163"/>
    </source>
</evidence>
<dbReference type="EC" id="2.7.11.1" evidence="5"/>
<dbReference type="AlphaFoldDB" id="A0A940PXR6"/>
<keyword evidence="6" id="KW-1185">Reference proteome</keyword>
<evidence type="ECO:0000259" key="4">
    <source>
        <dbReference type="Pfam" id="PF07804"/>
    </source>
</evidence>
<evidence type="ECO:0000256" key="1">
    <source>
        <dbReference type="ARBA" id="ARBA00010164"/>
    </source>
</evidence>
<evidence type="ECO:0000256" key="3">
    <source>
        <dbReference type="ARBA" id="ARBA00022777"/>
    </source>
</evidence>
<dbReference type="InterPro" id="IPR012893">
    <property type="entry name" value="HipA-like_C"/>
</dbReference>
<dbReference type="GO" id="GO:0005829">
    <property type="term" value="C:cytosol"/>
    <property type="evidence" value="ECO:0007669"/>
    <property type="project" value="TreeGrafter"/>
</dbReference>
<accession>A0A940PXR6</accession>
<dbReference type="PANTHER" id="PTHR37419:SF1">
    <property type="entry name" value="SERINE_THREONINE-PROTEIN KINASE TOXIN HIPA"/>
    <property type="match status" value="1"/>
</dbReference>
<sequence>MRSITGARSTGAWDLLYAVEGDLPGGVLLHPSENGFDEGVSYTLNASQTDISARIANITAGGSGFGDYNAPPRFSLAGAQGKFALVIEEEGVYWPDKGTPSTHIVKPARKELLGLEELEAASLHLASQIRGVKAAHAELREFGGVTAFTVERFDRERDEAGNVRRLHMEDLTQALGREPAFKYSVSAPQTIRLLRTFGIDDDVQYEFVRQLAFNVGISNADAHAKNYSLLHTGDGRVKMTPMYDTIPMLMFPEYEQRLGMKIGNQRHAKNVSVDDWVYLSKQADLDPDRVVMIAREVSEGILANIDDAYGDTDRAKQYPDAIPTLKRLAERTLR</sequence>
<name>A0A940PXR6_9MICO</name>
<dbReference type="Gene3D" id="1.10.1070.20">
    <property type="match status" value="1"/>
</dbReference>
<proteinExistence type="inferred from homology"/>
<evidence type="ECO:0000256" key="2">
    <source>
        <dbReference type="ARBA" id="ARBA00022679"/>
    </source>
</evidence>
<reference evidence="5" key="1">
    <citation type="submission" date="2021-02" db="EMBL/GenBank/DDBJ databases">
        <title>Sequencing the genomes of 1000 actinobacteria strains.</title>
        <authorList>
            <person name="Klenk H.-P."/>
        </authorList>
    </citation>
    <scope>NUCLEOTIDE SEQUENCE</scope>
    <source>
        <strain evidence="5">DSM 22850</strain>
    </source>
</reference>
<protein>
    <submittedName>
        <fullName evidence="5">Serine/threonine-protein kinase HipA</fullName>
        <ecNumber evidence="5">2.7.11.1</ecNumber>
    </submittedName>
</protein>
<feature type="domain" description="HipA-like C-terminal" evidence="4">
    <location>
        <begin position="74"/>
        <end position="302"/>
    </location>
</feature>
<keyword evidence="3 5" id="KW-0418">Kinase</keyword>
<dbReference type="InterPro" id="IPR052028">
    <property type="entry name" value="HipA_Ser/Thr_kinase"/>
</dbReference>
<dbReference type="EMBL" id="JAFIDA010000001">
    <property type="protein sequence ID" value="MBP1326111.1"/>
    <property type="molecule type" value="Genomic_DNA"/>
</dbReference>
<comment type="similarity">
    <text evidence="1">Belongs to the HipA Ser/Thr kinase family.</text>
</comment>
<gene>
    <name evidence="5" type="ORF">JOF28_001343</name>
</gene>
<organism evidence="5 6">
    <name type="scientific">Leucobacter exalbidus</name>
    <dbReference type="NCBI Taxonomy" id="662960"/>
    <lineage>
        <taxon>Bacteria</taxon>
        <taxon>Bacillati</taxon>
        <taxon>Actinomycetota</taxon>
        <taxon>Actinomycetes</taxon>
        <taxon>Micrococcales</taxon>
        <taxon>Microbacteriaceae</taxon>
        <taxon>Leucobacter</taxon>
    </lineage>
</organism>
<dbReference type="GO" id="GO:0004674">
    <property type="term" value="F:protein serine/threonine kinase activity"/>
    <property type="evidence" value="ECO:0007669"/>
    <property type="project" value="UniProtKB-EC"/>
</dbReference>
<evidence type="ECO:0000313" key="5">
    <source>
        <dbReference type="EMBL" id="MBP1326111.1"/>
    </source>
</evidence>
<keyword evidence="2 5" id="KW-0808">Transferase</keyword>
<dbReference type="Proteomes" id="UP000675163">
    <property type="component" value="Unassembled WGS sequence"/>
</dbReference>
<dbReference type="PANTHER" id="PTHR37419">
    <property type="entry name" value="SERINE/THREONINE-PROTEIN KINASE TOXIN HIPA"/>
    <property type="match status" value="1"/>
</dbReference>
<dbReference type="Pfam" id="PF07804">
    <property type="entry name" value="HipA_C"/>
    <property type="match status" value="1"/>
</dbReference>
<comment type="caution">
    <text evidence="5">The sequence shown here is derived from an EMBL/GenBank/DDBJ whole genome shotgun (WGS) entry which is preliminary data.</text>
</comment>